<dbReference type="InterPro" id="IPR005220">
    <property type="entry name" value="CarO-like"/>
</dbReference>
<dbReference type="PANTHER" id="PTHR36571">
    <property type="entry name" value="PROTEIN YGIW"/>
    <property type="match status" value="1"/>
</dbReference>
<dbReference type="Pfam" id="PF04076">
    <property type="entry name" value="BOF"/>
    <property type="match status" value="1"/>
</dbReference>
<dbReference type="Proteomes" id="UP000451565">
    <property type="component" value="Unassembled WGS sequence"/>
</dbReference>
<evidence type="ECO:0000256" key="2">
    <source>
        <dbReference type="SAM" id="MobiDB-lite"/>
    </source>
</evidence>
<keyword evidence="5" id="KW-1185">Reference proteome</keyword>
<comment type="caution">
    <text evidence="4">The sequence shown here is derived from an EMBL/GenBank/DDBJ whole genome shotgun (WGS) entry which is preliminary data.</text>
</comment>
<proteinExistence type="predicted"/>
<evidence type="ECO:0000313" key="4">
    <source>
        <dbReference type="EMBL" id="MQR00462.1"/>
    </source>
</evidence>
<dbReference type="SUPFAM" id="SSF101756">
    <property type="entry name" value="Hypothetical protein YgiW"/>
    <property type="match status" value="1"/>
</dbReference>
<evidence type="ECO:0000313" key="5">
    <source>
        <dbReference type="Proteomes" id="UP000451565"/>
    </source>
</evidence>
<dbReference type="AlphaFoldDB" id="A0A843YT80"/>
<reference evidence="4 5" key="1">
    <citation type="submission" date="2019-10" db="EMBL/GenBank/DDBJ databases">
        <title>Glaciimonas soli sp. nov., a psychrophilic bacterium isolated from the forest soil of a high elevation mountain in Taiwan.</title>
        <authorList>
            <person name="Wang L.-T."/>
            <person name="Shieh W.Y."/>
        </authorList>
    </citation>
    <scope>NUCLEOTIDE SEQUENCE [LARGE SCALE GENOMIC DNA]</scope>
    <source>
        <strain evidence="4 5">GS1</strain>
    </source>
</reference>
<accession>A0A843YT80</accession>
<keyword evidence="1 3" id="KW-0732">Signal</keyword>
<dbReference type="NCBIfam" id="NF033674">
    <property type="entry name" value="stress_OB_fold"/>
    <property type="match status" value="1"/>
</dbReference>
<dbReference type="OrthoDB" id="6650354at2"/>
<feature type="chain" id="PRO_5032348980" evidence="3">
    <location>
        <begin position="23"/>
        <end position="137"/>
    </location>
</feature>
<dbReference type="EMBL" id="WINI01000003">
    <property type="protein sequence ID" value="MQR00462.1"/>
    <property type="molecule type" value="Genomic_DNA"/>
</dbReference>
<evidence type="ECO:0000256" key="1">
    <source>
        <dbReference type="ARBA" id="ARBA00022729"/>
    </source>
</evidence>
<sequence>MVHINKLIIIAVLSASSTAVIAQGYSGPSTDPASKTTASPHYNGPSTVPTMTVKQLLANGSDDQYVTVIGKIVRHTGGEHYVFSDASGEMKVEISHKHFPANTTINATTLVEITGKFDKNLIAESELDVKKINVITA</sequence>
<feature type="signal peptide" evidence="3">
    <location>
        <begin position="1"/>
        <end position="22"/>
    </location>
</feature>
<evidence type="ECO:0000256" key="3">
    <source>
        <dbReference type="SAM" id="SignalP"/>
    </source>
</evidence>
<dbReference type="PANTHER" id="PTHR36571:SF1">
    <property type="entry name" value="PROTEIN YGIW"/>
    <property type="match status" value="1"/>
</dbReference>
<dbReference type="RefSeq" id="WP_153234056.1">
    <property type="nucleotide sequence ID" value="NZ_WINI01000003.1"/>
</dbReference>
<protein>
    <submittedName>
        <fullName evidence="4">NirD/YgiW/YdeI family stress tolerance protein</fullName>
    </submittedName>
</protein>
<organism evidence="4 5">
    <name type="scientific">Glaciimonas soli</name>
    <dbReference type="NCBI Taxonomy" id="2590999"/>
    <lineage>
        <taxon>Bacteria</taxon>
        <taxon>Pseudomonadati</taxon>
        <taxon>Pseudomonadota</taxon>
        <taxon>Betaproteobacteria</taxon>
        <taxon>Burkholderiales</taxon>
        <taxon>Oxalobacteraceae</taxon>
        <taxon>Glaciimonas</taxon>
    </lineage>
</organism>
<dbReference type="Gene3D" id="2.40.50.200">
    <property type="entry name" value="Bacterial OB-fold"/>
    <property type="match status" value="1"/>
</dbReference>
<name>A0A843YT80_9BURK</name>
<gene>
    <name evidence="4" type="ORF">GEV47_07185</name>
</gene>
<dbReference type="InterPro" id="IPR036700">
    <property type="entry name" value="BOBF_sf"/>
</dbReference>
<feature type="region of interest" description="Disordered" evidence="2">
    <location>
        <begin position="24"/>
        <end position="44"/>
    </location>
</feature>